<proteinExistence type="predicted"/>
<comment type="caution">
    <text evidence="1">The sequence shown here is derived from an EMBL/GenBank/DDBJ whole genome shotgun (WGS) entry which is preliminary data.</text>
</comment>
<protein>
    <submittedName>
        <fullName evidence="1">PhzF family phenazine biosynthesis protein</fullName>
    </submittedName>
</protein>
<evidence type="ECO:0000313" key="1">
    <source>
        <dbReference type="EMBL" id="MFC4335816.1"/>
    </source>
</evidence>
<name>A0ABV8TZM2_9ACTN</name>
<dbReference type="EMBL" id="JBHSDK010000015">
    <property type="protein sequence ID" value="MFC4335816.1"/>
    <property type="molecule type" value="Genomic_DNA"/>
</dbReference>
<dbReference type="Gene3D" id="3.10.310.10">
    <property type="entry name" value="Diaminopimelate Epimerase, Chain A, domain 1"/>
    <property type="match status" value="2"/>
</dbReference>
<dbReference type="RefSeq" id="WP_380621047.1">
    <property type="nucleotide sequence ID" value="NZ_JBHSDK010000015.1"/>
</dbReference>
<dbReference type="PIRSF" id="PIRSF016184">
    <property type="entry name" value="PhzC_PhzF"/>
    <property type="match status" value="1"/>
</dbReference>
<dbReference type="InterPro" id="IPR003719">
    <property type="entry name" value="Phenazine_PhzF-like"/>
</dbReference>
<keyword evidence="2" id="KW-1185">Reference proteome</keyword>
<gene>
    <name evidence="1" type="ORF">ACFPET_11445</name>
</gene>
<dbReference type="NCBIfam" id="TIGR00654">
    <property type="entry name" value="PhzF_family"/>
    <property type="match status" value="1"/>
</dbReference>
<dbReference type="SUPFAM" id="SSF54506">
    <property type="entry name" value="Diaminopimelate epimerase-like"/>
    <property type="match status" value="1"/>
</dbReference>
<dbReference type="Proteomes" id="UP001595823">
    <property type="component" value="Unassembled WGS sequence"/>
</dbReference>
<dbReference type="PANTHER" id="PTHR13774:SF32">
    <property type="entry name" value="ANTISENSE-ENHANCING SEQUENCE 1"/>
    <property type="match status" value="1"/>
</dbReference>
<accession>A0ABV8TZM2</accession>
<dbReference type="Pfam" id="PF02567">
    <property type="entry name" value="PhzC-PhzF"/>
    <property type="match status" value="1"/>
</dbReference>
<evidence type="ECO:0000313" key="2">
    <source>
        <dbReference type="Proteomes" id="UP001595823"/>
    </source>
</evidence>
<sequence length="289" mass="30220">MPDNDTLEFSILDVFTDRPFAGNQLGVVYDASDLDADQMQDLAREFGYSESIFFLPPSEALANYRIRIFTPAEELPFAGHPSIGAAVEYVRRNKDRLTADPEGTYTVMQETKAGVMTIVVDGDHAWLTSKAIDLGDDMDAGPLLGAAGLSESDQAGAARTASAGLEHYMLPVKADAVGRAAAKSGFAPKVYLFNHDLAAGTAHVRLFGSGLGVPEDPATGSAALCLGVYLFSVGAFKGDGVHELTVSQGAEMGRPSTLDLKTTVEGGELKSVSVGGSAVTVASGAMRVP</sequence>
<reference evidence="2" key="1">
    <citation type="journal article" date="2019" name="Int. J. Syst. Evol. Microbiol.">
        <title>The Global Catalogue of Microorganisms (GCM) 10K type strain sequencing project: providing services to taxonomists for standard genome sequencing and annotation.</title>
        <authorList>
            <consortium name="The Broad Institute Genomics Platform"/>
            <consortium name="The Broad Institute Genome Sequencing Center for Infectious Disease"/>
            <person name="Wu L."/>
            <person name="Ma J."/>
        </authorList>
    </citation>
    <scope>NUCLEOTIDE SEQUENCE [LARGE SCALE GENOMIC DNA]</scope>
    <source>
        <strain evidence="2">IBRC-M 10908</strain>
    </source>
</reference>
<dbReference type="PANTHER" id="PTHR13774">
    <property type="entry name" value="PHENAZINE BIOSYNTHESIS PROTEIN"/>
    <property type="match status" value="1"/>
</dbReference>
<organism evidence="1 2">
    <name type="scientific">Salininema proteolyticum</name>
    <dbReference type="NCBI Taxonomy" id="1607685"/>
    <lineage>
        <taxon>Bacteria</taxon>
        <taxon>Bacillati</taxon>
        <taxon>Actinomycetota</taxon>
        <taxon>Actinomycetes</taxon>
        <taxon>Glycomycetales</taxon>
        <taxon>Glycomycetaceae</taxon>
        <taxon>Salininema</taxon>
    </lineage>
</organism>